<evidence type="ECO:0000313" key="3">
    <source>
        <dbReference type="Proteomes" id="UP000310108"/>
    </source>
</evidence>
<feature type="region of interest" description="Disordered" evidence="1">
    <location>
        <begin position="216"/>
        <end position="275"/>
    </location>
</feature>
<comment type="caution">
    <text evidence="2">The sequence shown here is derived from an EMBL/GenBank/DDBJ whole genome shotgun (WGS) entry which is preliminary data.</text>
</comment>
<dbReference type="EMBL" id="PJEX01000578">
    <property type="protein sequence ID" value="TKW49272.1"/>
    <property type="molecule type" value="Genomic_DNA"/>
</dbReference>
<feature type="compositionally biased region" description="Gly residues" evidence="1">
    <location>
        <begin position="144"/>
        <end position="153"/>
    </location>
</feature>
<evidence type="ECO:0000313" key="2">
    <source>
        <dbReference type="EMBL" id="TKW49272.1"/>
    </source>
</evidence>
<feature type="region of interest" description="Disordered" evidence="1">
    <location>
        <begin position="65"/>
        <end position="201"/>
    </location>
</feature>
<feature type="compositionally biased region" description="Gly residues" evidence="1">
    <location>
        <begin position="77"/>
        <end position="88"/>
    </location>
</feature>
<organism evidence="2 3">
    <name type="scientific">Colletotrichum tanaceti</name>
    <dbReference type="NCBI Taxonomy" id="1306861"/>
    <lineage>
        <taxon>Eukaryota</taxon>
        <taxon>Fungi</taxon>
        <taxon>Dikarya</taxon>
        <taxon>Ascomycota</taxon>
        <taxon>Pezizomycotina</taxon>
        <taxon>Sordariomycetes</taxon>
        <taxon>Hypocreomycetidae</taxon>
        <taxon>Glomerellales</taxon>
        <taxon>Glomerellaceae</taxon>
        <taxon>Colletotrichum</taxon>
        <taxon>Colletotrichum destructivum species complex</taxon>
    </lineage>
</organism>
<gene>
    <name evidence="2" type="ORF">CTA1_4063</name>
</gene>
<name>A0A4U6X1L9_9PEZI</name>
<evidence type="ECO:0000256" key="1">
    <source>
        <dbReference type="SAM" id="MobiDB-lite"/>
    </source>
</evidence>
<dbReference type="AlphaFoldDB" id="A0A4U6X1L9"/>
<dbReference type="Proteomes" id="UP000310108">
    <property type="component" value="Unassembled WGS sequence"/>
</dbReference>
<feature type="non-terminal residue" evidence="2">
    <location>
        <position position="1"/>
    </location>
</feature>
<proteinExistence type="predicted"/>
<feature type="compositionally biased region" description="Basic residues" evidence="1">
    <location>
        <begin position="120"/>
        <end position="143"/>
    </location>
</feature>
<sequence>LTEIGRPLSPGRRVVVPRGQAVGLLHARHVSAVLPRDGAVRHAGAGRPGLGAGGAADVRRAHGLLGAQARGRPPRRLGGGGRRGGGSRPPGDPVRARARLPRRGHGPRRQGGLLPGPRGPRVRRLFYVSRRGRRRRRRRRRGGGRGPRGGGQADDGRRRPHRAHVLVQQEGLRAGPDLAGVPRQAGLSRRARGQQRLHRRRRTPALGRAHHLWRQDRQPTRSQGVFGDRGEGQCKDSLATSANEKSDKDIYRNGIRGNSGTSGHRSKVKNICIRP</sequence>
<feature type="compositionally biased region" description="Basic residues" evidence="1">
    <location>
        <begin position="96"/>
        <end position="108"/>
    </location>
</feature>
<protein>
    <submittedName>
        <fullName evidence="2">Uncharacterized protein</fullName>
    </submittedName>
</protein>
<feature type="compositionally biased region" description="Basic residues" evidence="1">
    <location>
        <begin position="189"/>
        <end position="201"/>
    </location>
</feature>
<keyword evidence="3" id="KW-1185">Reference proteome</keyword>
<accession>A0A4U6X1L9</accession>
<reference evidence="2 3" key="1">
    <citation type="journal article" date="2019" name="PLoS ONE">
        <title>Comparative genome analysis indicates high evolutionary potential of pathogenicity genes in Colletotrichum tanaceti.</title>
        <authorList>
            <person name="Lelwala R.V."/>
            <person name="Korhonen P.K."/>
            <person name="Young N.D."/>
            <person name="Scott J.B."/>
            <person name="Ades P.A."/>
            <person name="Gasser R.B."/>
            <person name="Taylor P.W.J."/>
        </authorList>
    </citation>
    <scope>NUCLEOTIDE SEQUENCE [LARGE SCALE GENOMIC DNA]</scope>
    <source>
        <strain evidence="2">BRIP57314</strain>
    </source>
</reference>